<evidence type="ECO:0000256" key="9">
    <source>
        <dbReference type="ARBA" id="ARBA00051245"/>
    </source>
</evidence>
<dbReference type="FunFam" id="3.40.50.300:FF:000527">
    <property type="entry name" value="Tyrosine-protein kinase etk"/>
    <property type="match status" value="1"/>
</dbReference>
<keyword evidence="5" id="KW-0547">Nucleotide-binding</keyword>
<accession>A0A4S4NLT2</accession>
<reference evidence="14 15" key="1">
    <citation type="submission" date="2019-04" db="EMBL/GenBank/DDBJ databases">
        <title>Lewinella litorea sp. nov., isolated from a marine sand.</title>
        <authorList>
            <person name="Yoon J.-H."/>
        </authorList>
    </citation>
    <scope>NUCLEOTIDE SEQUENCE [LARGE SCALE GENOMIC DNA]</scope>
    <source>
        <strain evidence="14 15">HSMS-39</strain>
    </source>
</reference>
<evidence type="ECO:0000256" key="5">
    <source>
        <dbReference type="ARBA" id="ARBA00022741"/>
    </source>
</evidence>
<feature type="domain" description="AAA" evidence="12">
    <location>
        <begin position="597"/>
        <end position="723"/>
    </location>
</feature>
<dbReference type="NCBIfam" id="TIGR01007">
    <property type="entry name" value="eps_fam"/>
    <property type="match status" value="1"/>
</dbReference>
<name>A0A4S4NLT2_9BACT</name>
<dbReference type="InterPro" id="IPR050445">
    <property type="entry name" value="Bact_polysacc_biosynth/exp"/>
</dbReference>
<keyword evidence="11" id="KW-0812">Transmembrane</keyword>
<evidence type="ECO:0000256" key="8">
    <source>
        <dbReference type="ARBA" id="ARBA00023137"/>
    </source>
</evidence>
<evidence type="ECO:0000256" key="2">
    <source>
        <dbReference type="ARBA" id="ARBA00008883"/>
    </source>
</evidence>
<evidence type="ECO:0000259" key="13">
    <source>
        <dbReference type="Pfam" id="PF13807"/>
    </source>
</evidence>
<dbReference type="EC" id="2.7.10.2" evidence="3"/>
<keyword evidence="6 14" id="KW-0418">Kinase</keyword>
<protein>
    <recommendedName>
        <fullName evidence="3">non-specific protein-tyrosine kinase</fullName>
        <ecNumber evidence="3">2.7.10.2</ecNumber>
    </recommendedName>
</protein>
<feature type="transmembrane region" description="Helical" evidence="11">
    <location>
        <begin position="42"/>
        <end position="60"/>
    </location>
</feature>
<evidence type="ECO:0000256" key="4">
    <source>
        <dbReference type="ARBA" id="ARBA00022679"/>
    </source>
</evidence>
<dbReference type="PANTHER" id="PTHR32309:SF13">
    <property type="entry name" value="FERRIC ENTEROBACTIN TRANSPORT PROTEIN FEPE"/>
    <property type="match status" value="1"/>
</dbReference>
<evidence type="ECO:0000256" key="3">
    <source>
        <dbReference type="ARBA" id="ARBA00011903"/>
    </source>
</evidence>
<dbReference type="Pfam" id="PF13614">
    <property type="entry name" value="AAA_31"/>
    <property type="match status" value="1"/>
</dbReference>
<evidence type="ECO:0000256" key="1">
    <source>
        <dbReference type="ARBA" id="ARBA00007316"/>
    </source>
</evidence>
<keyword evidence="11" id="KW-0472">Membrane</keyword>
<keyword evidence="10" id="KW-0175">Coiled coil</keyword>
<dbReference type="InterPro" id="IPR032807">
    <property type="entry name" value="GNVR"/>
</dbReference>
<dbReference type="InterPro" id="IPR005702">
    <property type="entry name" value="Wzc-like_C"/>
</dbReference>
<evidence type="ECO:0000256" key="10">
    <source>
        <dbReference type="SAM" id="Coils"/>
    </source>
</evidence>
<dbReference type="GO" id="GO:0042802">
    <property type="term" value="F:identical protein binding"/>
    <property type="evidence" value="ECO:0007669"/>
    <property type="project" value="UniProtKB-ARBA"/>
</dbReference>
<sequence>MKNYPDEVAPQNWRTGSPGQQDFAPAVQLDYASLLNRMKRNWYWFVLAIAACVGAAWLHLRYTTPVYLAQTSMLIQEQSGGQAGLSKEVISQQLGFENTYVIDNEIYMLRSKYLMERVVNLLGLDISYIHQGAVRNTEIYQPENFGLVLLDTTKATPDTPVEYGSVMVRFDNPSTFSLIRYGGDTTSVSYGEPFEIGNRQFAMTISSDDPPEDNTSIYQVNVMNPTRVALQYNNSLSVQQVERSGVVTLYLSDPIPDKARDILDALVTVYEQQIVEQQSQTGGQTLSFLEERLDYVTDELYEVESNVASFKRSANLSVDIQTQGANYLAQMNEADAQLAELQVRRDLIIDIRNTLTEGDENFEMLPVSSEIISGVLAQLITEYNDQIFRRDQRLETVTPDHPMVATFDEKLGDLKRSILRSVNSLLRETNERVSKIEERIRPLQAQMTRIPGNEQRLLQIMRQQEIKQNLFMFLLEKREEAALSIAAQVPNTRIIDRASSTSAPISPNEPAFYLLAIGMGLFIPGSLIFLRELLGTTIGTEREIMKYMPYPVVGRIIKSPDHGTVIVTKTNRNGAAEAFRLLRTNLGFLLPSEQSSVILVTSSVSGEGKSFIATNLSAALALSKKRVVVVGLDMRKPRLAEMVTDEAVDHKAVGLSNYLIGKSSYEDIIRPTSQEGLHLITSGPLPPNPAELLMEGRMTNLVHRLRQEFDVVILDAPPVGIVTDGLLMKDLVNLTLFVARINVTPKKSAGYINEMVEAGKLPRVNLVINGIDPKSSYGYGYGYYE</sequence>
<dbReference type="EMBL" id="SRSF01000004">
    <property type="protein sequence ID" value="THH39288.1"/>
    <property type="molecule type" value="Genomic_DNA"/>
</dbReference>
<dbReference type="Proteomes" id="UP000308528">
    <property type="component" value="Unassembled WGS sequence"/>
</dbReference>
<evidence type="ECO:0000256" key="11">
    <source>
        <dbReference type="SAM" id="Phobius"/>
    </source>
</evidence>
<dbReference type="GO" id="GO:0005524">
    <property type="term" value="F:ATP binding"/>
    <property type="evidence" value="ECO:0007669"/>
    <property type="project" value="UniProtKB-KW"/>
</dbReference>
<dbReference type="OrthoDB" id="9794577at2"/>
<evidence type="ECO:0000256" key="7">
    <source>
        <dbReference type="ARBA" id="ARBA00022840"/>
    </source>
</evidence>
<keyword evidence="11" id="KW-1133">Transmembrane helix</keyword>
<dbReference type="Pfam" id="PF13807">
    <property type="entry name" value="GNVR"/>
    <property type="match status" value="1"/>
</dbReference>
<feature type="domain" description="Tyrosine-protein kinase G-rich" evidence="13">
    <location>
        <begin position="454"/>
        <end position="532"/>
    </location>
</feature>
<proteinExistence type="inferred from homology"/>
<organism evidence="14 15">
    <name type="scientific">Neolewinella litorea</name>
    <dbReference type="NCBI Taxonomy" id="2562452"/>
    <lineage>
        <taxon>Bacteria</taxon>
        <taxon>Pseudomonadati</taxon>
        <taxon>Bacteroidota</taxon>
        <taxon>Saprospiria</taxon>
        <taxon>Saprospirales</taxon>
        <taxon>Lewinellaceae</taxon>
        <taxon>Neolewinella</taxon>
    </lineage>
</organism>
<keyword evidence="7" id="KW-0067">ATP-binding</keyword>
<evidence type="ECO:0000313" key="15">
    <source>
        <dbReference type="Proteomes" id="UP000308528"/>
    </source>
</evidence>
<dbReference type="CDD" id="cd05387">
    <property type="entry name" value="BY-kinase"/>
    <property type="match status" value="1"/>
</dbReference>
<evidence type="ECO:0000259" key="12">
    <source>
        <dbReference type="Pfam" id="PF13614"/>
    </source>
</evidence>
<keyword evidence="4 14" id="KW-0808">Transferase</keyword>
<dbReference type="Gene3D" id="3.40.50.300">
    <property type="entry name" value="P-loop containing nucleotide triphosphate hydrolases"/>
    <property type="match status" value="1"/>
</dbReference>
<comment type="caution">
    <text evidence="14">The sequence shown here is derived from an EMBL/GenBank/DDBJ whole genome shotgun (WGS) entry which is preliminary data.</text>
</comment>
<keyword evidence="8" id="KW-0829">Tyrosine-protein kinase</keyword>
<dbReference type="RefSeq" id="WP_136459382.1">
    <property type="nucleotide sequence ID" value="NZ_SRSF01000004.1"/>
</dbReference>
<dbReference type="InterPro" id="IPR025669">
    <property type="entry name" value="AAA_dom"/>
</dbReference>
<comment type="catalytic activity">
    <reaction evidence="9">
        <text>L-tyrosyl-[protein] + ATP = O-phospho-L-tyrosyl-[protein] + ADP + H(+)</text>
        <dbReference type="Rhea" id="RHEA:10596"/>
        <dbReference type="Rhea" id="RHEA-COMP:10136"/>
        <dbReference type="Rhea" id="RHEA-COMP:20101"/>
        <dbReference type="ChEBI" id="CHEBI:15378"/>
        <dbReference type="ChEBI" id="CHEBI:30616"/>
        <dbReference type="ChEBI" id="CHEBI:46858"/>
        <dbReference type="ChEBI" id="CHEBI:61978"/>
        <dbReference type="ChEBI" id="CHEBI:456216"/>
        <dbReference type="EC" id="2.7.10.2"/>
    </reaction>
</comment>
<feature type="coiled-coil region" evidence="10">
    <location>
        <begin position="419"/>
        <end position="446"/>
    </location>
</feature>
<dbReference type="GO" id="GO:0005886">
    <property type="term" value="C:plasma membrane"/>
    <property type="evidence" value="ECO:0007669"/>
    <property type="project" value="UniProtKB-ARBA"/>
</dbReference>
<comment type="similarity">
    <text evidence="1">Belongs to the CpsD/CapB family.</text>
</comment>
<gene>
    <name evidence="14" type="ORF">E4021_11055</name>
</gene>
<comment type="similarity">
    <text evidence="2">Belongs to the etk/wzc family.</text>
</comment>
<evidence type="ECO:0000313" key="14">
    <source>
        <dbReference type="EMBL" id="THH39288.1"/>
    </source>
</evidence>
<dbReference type="SUPFAM" id="SSF52540">
    <property type="entry name" value="P-loop containing nucleoside triphosphate hydrolases"/>
    <property type="match status" value="1"/>
</dbReference>
<evidence type="ECO:0000256" key="6">
    <source>
        <dbReference type="ARBA" id="ARBA00022777"/>
    </source>
</evidence>
<dbReference type="InterPro" id="IPR027417">
    <property type="entry name" value="P-loop_NTPase"/>
</dbReference>
<dbReference type="GO" id="GO:0004715">
    <property type="term" value="F:non-membrane spanning protein tyrosine kinase activity"/>
    <property type="evidence" value="ECO:0007669"/>
    <property type="project" value="UniProtKB-EC"/>
</dbReference>
<keyword evidence="15" id="KW-1185">Reference proteome</keyword>
<dbReference type="AlphaFoldDB" id="A0A4S4NLT2"/>
<dbReference type="PANTHER" id="PTHR32309">
    <property type="entry name" value="TYROSINE-PROTEIN KINASE"/>
    <property type="match status" value="1"/>
</dbReference>